<feature type="chain" id="PRO_5021462368" evidence="1">
    <location>
        <begin position="24"/>
        <end position="85"/>
    </location>
</feature>
<evidence type="ECO:0000256" key="1">
    <source>
        <dbReference type="SAM" id="SignalP"/>
    </source>
</evidence>
<dbReference type="Proteomes" id="UP000314294">
    <property type="component" value="Unassembled WGS sequence"/>
</dbReference>
<dbReference type="AlphaFoldDB" id="A0A4Z2HXK3"/>
<accession>A0A4Z2HXK3</accession>
<feature type="signal peptide" evidence="1">
    <location>
        <begin position="1"/>
        <end position="23"/>
    </location>
</feature>
<gene>
    <name evidence="2" type="ORF">EYF80_020142</name>
</gene>
<keyword evidence="3" id="KW-1185">Reference proteome</keyword>
<evidence type="ECO:0000313" key="3">
    <source>
        <dbReference type="Proteomes" id="UP000314294"/>
    </source>
</evidence>
<keyword evidence="1" id="KW-0732">Signal</keyword>
<organism evidence="2 3">
    <name type="scientific">Liparis tanakae</name>
    <name type="common">Tanaka's snailfish</name>
    <dbReference type="NCBI Taxonomy" id="230148"/>
    <lineage>
        <taxon>Eukaryota</taxon>
        <taxon>Metazoa</taxon>
        <taxon>Chordata</taxon>
        <taxon>Craniata</taxon>
        <taxon>Vertebrata</taxon>
        <taxon>Euteleostomi</taxon>
        <taxon>Actinopterygii</taxon>
        <taxon>Neopterygii</taxon>
        <taxon>Teleostei</taxon>
        <taxon>Neoteleostei</taxon>
        <taxon>Acanthomorphata</taxon>
        <taxon>Eupercaria</taxon>
        <taxon>Perciformes</taxon>
        <taxon>Cottioidei</taxon>
        <taxon>Cottales</taxon>
        <taxon>Liparidae</taxon>
        <taxon>Liparis</taxon>
    </lineage>
</organism>
<reference evidence="2 3" key="1">
    <citation type="submission" date="2019-03" db="EMBL/GenBank/DDBJ databases">
        <title>First draft genome of Liparis tanakae, snailfish: a comprehensive survey of snailfish specific genes.</title>
        <authorList>
            <person name="Kim W."/>
            <person name="Song I."/>
            <person name="Jeong J.-H."/>
            <person name="Kim D."/>
            <person name="Kim S."/>
            <person name="Ryu S."/>
            <person name="Song J.Y."/>
            <person name="Lee S.K."/>
        </authorList>
    </citation>
    <scope>NUCLEOTIDE SEQUENCE [LARGE SCALE GENOMIC DNA]</scope>
    <source>
        <tissue evidence="2">Muscle</tissue>
    </source>
</reference>
<dbReference type="OrthoDB" id="9872501at2759"/>
<proteinExistence type="predicted"/>
<evidence type="ECO:0000313" key="2">
    <source>
        <dbReference type="EMBL" id="TNN69652.1"/>
    </source>
</evidence>
<name>A0A4Z2HXK3_9TELE</name>
<sequence>MALRSLAWCLGAAVALFGGSPWAQVHSALAPENEVPLRPTTWLYFTLKKKAPAMSVTVSPCDLPIEWSLAARTLKDKPHKSLQCE</sequence>
<protein>
    <submittedName>
        <fullName evidence="2">Uncharacterized protein</fullName>
    </submittedName>
</protein>
<dbReference type="EMBL" id="SRLO01000173">
    <property type="protein sequence ID" value="TNN69652.1"/>
    <property type="molecule type" value="Genomic_DNA"/>
</dbReference>
<comment type="caution">
    <text evidence="2">The sequence shown here is derived from an EMBL/GenBank/DDBJ whole genome shotgun (WGS) entry which is preliminary data.</text>
</comment>